<evidence type="ECO:0000313" key="1">
    <source>
        <dbReference type="EMBL" id="ESU80316.1"/>
    </source>
</evidence>
<accession>A0A090NJF5</accession>
<name>A0A090NJF5_SHIDY</name>
<dbReference type="AlphaFoldDB" id="A0A090NJF5"/>
<reference evidence="1 2" key="1">
    <citation type="submission" date="2013-10" db="EMBL/GenBank/DDBJ databases">
        <title>Draft genomes and the virulence plasmids of Sd1617 vaccine constructs: WRSd3 and WRSd5.</title>
        <authorList>
            <person name="Aksomboon Vongsawan A."/>
            <person name="Venkatesan M.M."/>
            <person name="Vaisvil B."/>
            <person name="Emel G."/>
            <person name="Kepatral V."/>
            <person name="Sethabutr O."/>
            <person name="Serichantalergs O."/>
            <person name="Mason C."/>
        </authorList>
    </citation>
    <scope>NUCLEOTIDE SEQUENCE [LARGE SCALE GENOMIC DNA]</scope>
    <source>
        <strain evidence="1 2">WRSd3</strain>
    </source>
</reference>
<evidence type="ECO:0000313" key="2">
    <source>
        <dbReference type="Proteomes" id="UP000017944"/>
    </source>
</evidence>
<comment type="caution">
    <text evidence="1">The sequence shown here is derived from an EMBL/GenBank/DDBJ whole genome shotgun (WGS) entry which is preliminary data.</text>
</comment>
<proteinExistence type="predicted"/>
<sequence>MMVWLNAIKKECVQAKAEIYSSFFSLTISR</sequence>
<organism evidence="1 2">
    <name type="scientific">Shigella dysenteriae WRSd3</name>
    <dbReference type="NCBI Taxonomy" id="1401327"/>
    <lineage>
        <taxon>Bacteria</taxon>
        <taxon>Pseudomonadati</taxon>
        <taxon>Pseudomonadota</taxon>
        <taxon>Gammaproteobacteria</taxon>
        <taxon>Enterobacterales</taxon>
        <taxon>Enterobacteriaceae</taxon>
        <taxon>Shigella</taxon>
    </lineage>
</organism>
<dbReference type="EMBL" id="AXUT01000107">
    <property type="protein sequence ID" value="ESU80316.1"/>
    <property type="molecule type" value="Genomic_DNA"/>
</dbReference>
<protein>
    <submittedName>
        <fullName evidence="1">Uncharacterized protein</fullName>
    </submittedName>
</protein>
<dbReference type="Proteomes" id="UP000017944">
    <property type="component" value="Unassembled WGS sequence"/>
</dbReference>
<gene>
    <name evidence="1" type="ORF">WRSd3_01528</name>
</gene>